<feature type="region of interest" description="Disordered" evidence="1">
    <location>
        <begin position="1"/>
        <end position="34"/>
    </location>
</feature>
<evidence type="ECO:0000313" key="3">
    <source>
        <dbReference type="Proteomes" id="UP000673552"/>
    </source>
</evidence>
<dbReference type="PANTHER" id="PTHR22808">
    <property type="entry name" value="NCL1 YEAST -RELATED NOL1/NOP2/FMU SUN DOMAIN-CONTAINING"/>
    <property type="match status" value="1"/>
</dbReference>
<comment type="caution">
    <text evidence="2">The sequence shown here is derived from an EMBL/GenBank/DDBJ whole genome shotgun (WGS) entry which is preliminary data.</text>
</comment>
<reference evidence="2 3" key="1">
    <citation type="submission" date="2021-03" db="EMBL/GenBank/DDBJ databases">
        <title>Leishmania (Mundinia) martiniquensis Genome sequencing and assembly.</title>
        <authorList>
            <person name="Almutairi H."/>
            <person name="Gatherer D."/>
        </authorList>
    </citation>
    <scope>NUCLEOTIDE SEQUENCE [LARGE SCALE GENOMIC DNA]</scope>
    <source>
        <strain evidence="2">LSCM1</strain>
    </source>
</reference>
<gene>
    <name evidence="2" type="ORF">LSCM1_02018</name>
</gene>
<accession>A0A836GEN5</accession>
<dbReference type="KEGG" id="lmat:92512125"/>
<dbReference type="InterPro" id="IPR023267">
    <property type="entry name" value="RCMT"/>
</dbReference>
<protein>
    <submittedName>
        <fullName evidence="2">Uncharacterized protein</fullName>
    </submittedName>
</protein>
<dbReference type="Proteomes" id="UP000673552">
    <property type="component" value="Chromosome 32"/>
</dbReference>
<evidence type="ECO:0000313" key="2">
    <source>
        <dbReference type="EMBL" id="KAG5470769.1"/>
    </source>
</evidence>
<dbReference type="Gene3D" id="3.40.50.150">
    <property type="entry name" value="Vaccinia Virus protein VP39"/>
    <property type="match status" value="1"/>
</dbReference>
<dbReference type="GO" id="GO:0008173">
    <property type="term" value="F:RNA methyltransferase activity"/>
    <property type="evidence" value="ECO:0007669"/>
    <property type="project" value="InterPro"/>
</dbReference>
<proteinExistence type="predicted"/>
<organism evidence="2 3">
    <name type="scientific">Leishmania martiniquensis</name>
    <dbReference type="NCBI Taxonomy" id="1580590"/>
    <lineage>
        <taxon>Eukaryota</taxon>
        <taxon>Discoba</taxon>
        <taxon>Euglenozoa</taxon>
        <taxon>Kinetoplastea</taxon>
        <taxon>Metakinetoplastina</taxon>
        <taxon>Trypanosomatida</taxon>
        <taxon>Trypanosomatidae</taxon>
        <taxon>Leishmaniinae</taxon>
        <taxon>Leishmania</taxon>
    </lineage>
</organism>
<feature type="compositionally biased region" description="Basic and acidic residues" evidence="1">
    <location>
        <begin position="1137"/>
        <end position="1147"/>
    </location>
</feature>
<name>A0A836GEN5_9TRYP</name>
<evidence type="ECO:0000256" key="1">
    <source>
        <dbReference type="SAM" id="MobiDB-lite"/>
    </source>
</evidence>
<dbReference type="PANTHER" id="PTHR22808:SF30">
    <property type="entry name" value="SAM-DEPENDENT MTASE RSMB_NOP-TYPE DOMAIN-CONTAINING PROTEIN"/>
    <property type="match status" value="1"/>
</dbReference>
<dbReference type="RefSeq" id="XP_067176162.1">
    <property type="nucleotide sequence ID" value="XM_067319613.1"/>
</dbReference>
<dbReference type="InterPro" id="IPR029063">
    <property type="entry name" value="SAM-dependent_MTases_sf"/>
</dbReference>
<sequence>MLAFTRRMARHRAKQQLPRSLRGLSTPNVRRGWGNMKHLSNEEKRELLRGAWREATPVQLVADPCSRDRDAASGPIAFATDEAAESYLAEEGMDEAAEMRESTLTLAQRFFGEMAVTADEELDGRQMPPAPQSDEERRREIRDVQREFFGDFYVEQGIIDKSEKYAFVDAMLRPSRPLFLINSVLPLARLTVRDQLEVHKTVLTNVDGSIVSGNATVFAGTPCPLPVFTPTFFDPCIFALPLPPTQAFGAPLHARFSAAASRSRPLMTHGDAAAQAIDDGCAPSVPFLKEIPRLSGDQAVLPSSPPPADFIAGADALDAMMLDAPPDGEADSPHLPIAGQSASLSKATQEPAAAIDDAAASSISVAASLPSPRAQPPSLAHMYWLQRHVASNTVLHIDDVSVAVSVLSVWLAAAASVVDDNVTQPYEVVLCQANDRDEAACSYHTEIAQYLFRAAQAEPTAVERLARVVIAVEDESSKSTTSTSHYHMNGCRRGSRPQGGHARLSTLLCEESAVAVMDRYPSVVYLQPSSPSRRGRLWTPPHGPSTGSRTALAASHLLSRVVLCMPATSLDGVRPRCWLAGSEAEAVDGEADLTPFGEDALPRSRRAASRFSSEAPPNNFVERCQRASANFVKLQKQLYAAIHAVRVGGCGWVIYATQSANVIENEAVVCAVLQRIRMEGEQGKLQRSQVSSRAEAAAAVVSDAPAAAGHVRQTLSVECVPLNSPAIEACVTSPEAISVLRLLCSEGRPGLSTWVAIKDGSAGQEAEQYSEELRTSVAQAAWRTEPMRAGNDGGFVVCLRVTSAAQSREHERRESVREAAGSPPLSCCWWTHPDSHIVSAVTPAALQFVKDVEQGDAAGRGQAAGAATKILHAGVPVGFVPMLPVAPASHSYIAAAAAVPALPAGCHVSSATCHVDVLAALRTWLPRLTCSAKALCELLLLKQVQSRTLRRQLRSRRKQLAAPPRERLSVEVGASDVESETHAFLAAVEEAAERHYLLSAPSPAKLSHRFYVWVGVAADSLLPASHTISTLQATESVEALPSTGLHPAVLAEVEAAGVVAEVVYVRHPIPRDSASPLIDFTVRLDAPPDIPERAKHLAALEEWRVALRDALLYVLRRTCSASGFVGLGWKPSMKSFSDSEPKARTDDGSGAESVPCSDGVLELREDEYEAVRPAQVFQTREMAPPHAGWKRAAASGTEVEDRRADWLRDANYHEWRRRRTESST</sequence>
<dbReference type="GO" id="GO:0001510">
    <property type="term" value="P:RNA methylation"/>
    <property type="evidence" value="ECO:0007669"/>
    <property type="project" value="InterPro"/>
</dbReference>
<dbReference type="EMBL" id="JAFEUZ010000032">
    <property type="protein sequence ID" value="KAG5470769.1"/>
    <property type="molecule type" value="Genomic_DNA"/>
</dbReference>
<keyword evidence="3" id="KW-1185">Reference proteome</keyword>
<dbReference type="AlphaFoldDB" id="A0A836GEN5"/>
<dbReference type="OrthoDB" id="273424at2759"/>
<dbReference type="GeneID" id="92512125"/>
<feature type="region of interest" description="Disordered" evidence="1">
    <location>
        <begin position="1135"/>
        <end position="1155"/>
    </location>
</feature>
<feature type="region of interest" description="Disordered" evidence="1">
    <location>
        <begin position="118"/>
        <end position="138"/>
    </location>
</feature>